<evidence type="ECO:0000313" key="2">
    <source>
        <dbReference type="Proteomes" id="UP001432322"/>
    </source>
</evidence>
<proteinExistence type="predicted"/>
<evidence type="ECO:0000313" key="1">
    <source>
        <dbReference type="EMBL" id="GMT29970.1"/>
    </source>
</evidence>
<dbReference type="EMBL" id="BTSY01000005">
    <property type="protein sequence ID" value="GMT29970.1"/>
    <property type="molecule type" value="Genomic_DNA"/>
</dbReference>
<comment type="caution">
    <text evidence="1">The sequence shown here is derived from an EMBL/GenBank/DDBJ whole genome shotgun (WGS) entry which is preliminary data.</text>
</comment>
<feature type="non-terminal residue" evidence="1">
    <location>
        <position position="144"/>
    </location>
</feature>
<accession>A0AAV5WHI9</accession>
<gene>
    <name evidence="1" type="ORF">PFISCL1PPCAC_21267</name>
</gene>
<dbReference type="Proteomes" id="UP001432322">
    <property type="component" value="Unassembled WGS sequence"/>
</dbReference>
<reference evidence="1" key="1">
    <citation type="submission" date="2023-10" db="EMBL/GenBank/DDBJ databases">
        <title>Genome assembly of Pristionchus species.</title>
        <authorList>
            <person name="Yoshida K."/>
            <person name="Sommer R.J."/>
        </authorList>
    </citation>
    <scope>NUCLEOTIDE SEQUENCE</scope>
    <source>
        <strain evidence="1">RS5133</strain>
    </source>
</reference>
<dbReference type="AlphaFoldDB" id="A0AAV5WHI9"/>
<sequence>MNVVLGAAVVTNFGSDTNNQLGILLETIDRLQLAMIKGCENLSLLYFSRSFAVVVEEAARQKEEIKCYFVQRKVLRSGESRVKWQSTATATAAAATSRRSCSTCSRIAFRGAAVPAILRVFRVYFLAPRRTSISTTRQRLRLVR</sequence>
<name>A0AAV5WHI9_9BILA</name>
<organism evidence="1 2">
    <name type="scientific">Pristionchus fissidentatus</name>
    <dbReference type="NCBI Taxonomy" id="1538716"/>
    <lineage>
        <taxon>Eukaryota</taxon>
        <taxon>Metazoa</taxon>
        <taxon>Ecdysozoa</taxon>
        <taxon>Nematoda</taxon>
        <taxon>Chromadorea</taxon>
        <taxon>Rhabditida</taxon>
        <taxon>Rhabditina</taxon>
        <taxon>Diplogasteromorpha</taxon>
        <taxon>Diplogasteroidea</taxon>
        <taxon>Neodiplogasteridae</taxon>
        <taxon>Pristionchus</taxon>
    </lineage>
</organism>
<keyword evidence="2" id="KW-1185">Reference proteome</keyword>
<protein>
    <submittedName>
        <fullName evidence="1">Uncharacterized protein</fullName>
    </submittedName>
</protein>